<feature type="domain" description="Ionotropic glutamate receptor L-glutamate and glycine-binding" evidence="15">
    <location>
        <begin position="15"/>
        <end position="99"/>
    </location>
</feature>
<proteinExistence type="inferred from homology"/>
<dbReference type="InterPro" id="IPR019594">
    <property type="entry name" value="Glu/Gly-bd"/>
</dbReference>
<feature type="transmembrane region" description="Helical" evidence="13">
    <location>
        <begin position="115"/>
        <end position="135"/>
    </location>
</feature>
<keyword evidence="11" id="KW-1071">Ligand-gated ion channel</keyword>
<keyword evidence="7" id="KW-0406">Ion transport</keyword>
<evidence type="ECO:0000256" key="9">
    <source>
        <dbReference type="ARBA" id="ARBA00023170"/>
    </source>
</evidence>
<dbReference type="AlphaFoldDB" id="A0AAV6UNP6"/>
<dbReference type="GO" id="GO:0015276">
    <property type="term" value="F:ligand-gated monoatomic ion channel activity"/>
    <property type="evidence" value="ECO:0007669"/>
    <property type="project" value="InterPro"/>
</dbReference>
<evidence type="ECO:0000256" key="10">
    <source>
        <dbReference type="ARBA" id="ARBA00023180"/>
    </source>
</evidence>
<evidence type="ECO:0000256" key="2">
    <source>
        <dbReference type="ARBA" id="ARBA00008685"/>
    </source>
</evidence>
<comment type="similarity">
    <text evidence="2">Belongs to the glutamate-gated ion channel (TC 1.A.10.1) family.</text>
</comment>
<evidence type="ECO:0000313" key="17">
    <source>
        <dbReference type="Proteomes" id="UP000827092"/>
    </source>
</evidence>
<reference evidence="16 17" key="1">
    <citation type="journal article" date="2022" name="Nat. Ecol. Evol.">
        <title>A masculinizing supergene underlies an exaggerated male reproductive morph in a spider.</title>
        <authorList>
            <person name="Hendrickx F."/>
            <person name="De Corte Z."/>
            <person name="Sonet G."/>
            <person name="Van Belleghem S.M."/>
            <person name="Kostlbacher S."/>
            <person name="Vangestel C."/>
        </authorList>
    </citation>
    <scope>NUCLEOTIDE SEQUENCE [LARGE SCALE GENOMIC DNA]</scope>
    <source>
        <strain evidence="16">W744_W776</strain>
    </source>
</reference>
<evidence type="ECO:0000256" key="12">
    <source>
        <dbReference type="ARBA" id="ARBA00023303"/>
    </source>
</evidence>
<evidence type="ECO:0000256" key="5">
    <source>
        <dbReference type="ARBA" id="ARBA00022692"/>
    </source>
</evidence>
<sequence>MIDMRINENGSLYGIGGVEFHLLQILSSYFPFRYELMKSSDWIYGKLNDEGEWSGMMGMLRSGEVDMVVARMAQTWDRTLAVDFSFPYLMDSVVFVTAAPEIRRADFPFIEPFPVMVWCFLLLSLAIPSMVICLLSHPESHKGIWISRWITESYKLLVLLLGQGSHATYQKTRVRAFMYLWVLSKLVLVFSYCSILLSFLMVPRMETPLRTVQELQEAVLSGKYQFTTFQGTSFMILVNETNTGVFKVLGDHIRSHPNNVLSPKDSPFVRILAQHRLSALMSRAYFNYEASEFGWDRFHVPEDNFGHYPCGISMKKGLGMVERINRLIHRITEAGIVEKQMEYDAFRKQIKHSKAASAPPSTQRSLSFTDIQAAVQLLGAGLLAGTCCLIGEICIHRRQTSRKERKMQRRKTF</sequence>
<dbReference type="Pfam" id="PF00060">
    <property type="entry name" value="Lig_chan"/>
    <property type="match status" value="1"/>
</dbReference>
<accession>A0AAV6UNP6</accession>
<evidence type="ECO:0000256" key="6">
    <source>
        <dbReference type="ARBA" id="ARBA00022989"/>
    </source>
</evidence>
<keyword evidence="8 13" id="KW-0472">Membrane</keyword>
<keyword evidence="12" id="KW-0407">Ion channel</keyword>
<evidence type="ECO:0000256" key="7">
    <source>
        <dbReference type="ARBA" id="ARBA00023065"/>
    </source>
</evidence>
<keyword evidence="9" id="KW-0675">Receptor</keyword>
<dbReference type="GO" id="GO:0050906">
    <property type="term" value="P:detection of stimulus involved in sensory perception"/>
    <property type="evidence" value="ECO:0007669"/>
    <property type="project" value="UniProtKB-ARBA"/>
</dbReference>
<dbReference type="GO" id="GO:0005886">
    <property type="term" value="C:plasma membrane"/>
    <property type="evidence" value="ECO:0007669"/>
    <property type="project" value="UniProtKB-SubCell"/>
</dbReference>
<evidence type="ECO:0000256" key="8">
    <source>
        <dbReference type="ARBA" id="ARBA00023136"/>
    </source>
</evidence>
<keyword evidence="4" id="KW-1003">Cell membrane</keyword>
<keyword evidence="6 13" id="KW-1133">Transmembrane helix</keyword>
<dbReference type="InterPro" id="IPR052192">
    <property type="entry name" value="Insect_Ionotropic_Sensory_Rcpt"/>
</dbReference>
<dbReference type="EMBL" id="JAFNEN010000339">
    <property type="protein sequence ID" value="KAG8185334.1"/>
    <property type="molecule type" value="Genomic_DNA"/>
</dbReference>
<evidence type="ECO:0000256" key="3">
    <source>
        <dbReference type="ARBA" id="ARBA00022448"/>
    </source>
</evidence>
<keyword evidence="5 13" id="KW-0812">Transmembrane</keyword>
<evidence type="ECO:0000259" key="14">
    <source>
        <dbReference type="Pfam" id="PF00060"/>
    </source>
</evidence>
<dbReference type="SUPFAM" id="SSF53850">
    <property type="entry name" value="Periplasmic binding protein-like II"/>
    <property type="match status" value="1"/>
</dbReference>
<gene>
    <name evidence="16" type="ORF">JTE90_008237</name>
</gene>
<keyword evidence="10" id="KW-0325">Glycoprotein</keyword>
<evidence type="ECO:0000256" key="13">
    <source>
        <dbReference type="SAM" id="Phobius"/>
    </source>
</evidence>
<keyword evidence="3" id="KW-0813">Transport</keyword>
<feature type="transmembrane region" description="Helical" evidence="13">
    <location>
        <begin position="179"/>
        <end position="202"/>
    </location>
</feature>
<dbReference type="InterPro" id="IPR001320">
    <property type="entry name" value="Iontro_rcpt_C"/>
</dbReference>
<evidence type="ECO:0000259" key="15">
    <source>
        <dbReference type="Pfam" id="PF10613"/>
    </source>
</evidence>
<protein>
    <submittedName>
        <fullName evidence="16">Uncharacterized protein</fullName>
    </submittedName>
</protein>
<keyword evidence="17" id="KW-1185">Reference proteome</keyword>
<dbReference type="Gene3D" id="1.10.287.70">
    <property type="match status" value="1"/>
</dbReference>
<evidence type="ECO:0000256" key="4">
    <source>
        <dbReference type="ARBA" id="ARBA00022475"/>
    </source>
</evidence>
<dbReference type="PANTHER" id="PTHR42643:SF24">
    <property type="entry name" value="IONOTROPIC RECEPTOR 60A"/>
    <property type="match status" value="1"/>
</dbReference>
<dbReference type="Pfam" id="PF10613">
    <property type="entry name" value="Lig_chan-Glu_bd"/>
    <property type="match status" value="1"/>
</dbReference>
<evidence type="ECO:0000256" key="1">
    <source>
        <dbReference type="ARBA" id="ARBA00004651"/>
    </source>
</evidence>
<dbReference type="Proteomes" id="UP000827092">
    <property type="component" value="Unassembled WGS sequence"/>
</dbReference>
<feature type="transmembrane region" description="Helical" evidence="13">
    <location>
        <begin position="373"/>
        <end position="395"/>
    </location>
</feature>
<evidence type="ECO:0000313" key="16">
    <source>
        <dbReference type="EMBL" id="KAG8185334.1"/>
    </source>
</evidence>
<organism evidence="16 17">
    <name type="scientific">Oedothorax gibbosus</name>
    <dbReference type="NCBI Taxonomy" id="931172"/>
    <lineage>
        <taxon>Eukaryota</taxon>
        <taxon>Metazoa</taxon>
        <taxon>Ecdysozoa</taxon>
        <taxon>Arthropoda</taxon>
        <taxon>Chelicerata</taxon>
        <taxon>Arachnida</taxon>
        <taxon>Araneae</taxon>
        <taxon>Araneomorphae</taxon>
        <taxon>Entelegynae</taxon>
        <taxon>Araneoidea</taxon>
        <taxon>Linyphiidae</taxon>
        <taxon>Erigoninae</taxon>
        <taxon>Oedothorax</taxon>
    </lineage>
</organism>
<comment type="caution">
    <text evidence="16">The sequence shown here is derived from an EMBL/GenBank/DDBJ whole genome shotgun (WGS) entry which is preliminary data.</text>
</comment>
<dbReference type="PANTHER" id="PTHR42643">
    <property type="entry name" value="IONOTROPIC RECEPTOR 20A-RELATED"/>
    <property type="match status" value="1"/>
</dbReference>
<dbReference type="Gene3D" id="3.40.190.10">
    <property type="entry name" value="Periplasmic binding protein-like II"/>
    <property type="match status" value="1"/>
</dbReference>
<comment type="subcellular location">
    <subcellularLocation>
        <location evidence="1">Cell membrane</location>
        <topology evidence="1">Multi-pass membrane protein</topology>
    </subcellularLocation>
</comment>
<evidence type="ECO:0000256" key="11">
    <source>
        <dbReference type="ARBA" id="ARBA00023286"/>
    </source>
</evidence>
<feature type="domain" description="Ionotropic glutamate receptor C-terminal" evidence="14">
    <location>
        <begin position="116"/>
        <end position="380"/>
    </location>
</feature>
<name>A0AAV6UNP6_9ARAC</name>